<name>A0ABS3LDM9_9ENTE</name>
<protein>
    <submittedName>
        <fullName evidence="6">Flavin reductase family protein</fullName>
    </submittedName>
</protein>
<dbReference type="Pfam" id="PF01613">
    <property type="entry name" value="Flavin_Reduct"/>
    <property type="match status" value="1"/>
</dbReference>
<evidence type="ECO:0000256" key="2">
    <source>
        <dbReference type="ARBA" id="ARBA00022630"/>
    </source>
</evidence>
<comment type="similarity">
    <text evidence="4">Belongs to the flavoredoxin family.</text>
</comment>
<dbReference type="SUPFAM" id="SSF50475">
    <property type="entry name" value="FMN-binding split barrel"/>
    <property type="match status" value="1"/>
</dbReference>
<evidence type="ECO:0000256" key="1">
    <source>
        <dbReference type="ARBA" id="ARBA00001917"/>
    </source>
</evidence>
<dbReference type="PANTHER" id="PTHR33798:SF5">
    <property type="entry name" value="FLAVIN REDUCTASE LIKE DOMAIN-CONTAINING PROTEIN"/>
    <property type="match status" value="1"/>
</dbReference>
<dbReference type="Gene3D" id="2.30.110.10">
    <property type="entry name" value="Electron Transport, Fmn-binding Protein, Chain A"/>
    <property type="match status" value="1"/>
</dbReference>
<comment type="caution">
    <text evidence="6">The sequence shown here is derived from an EMBL/GenBank/DDBJ whole genome shotgun (WGS) entry which is preliminary data.</text>
</comment>
<keyword evidence="2" id="KW-0285">Flavoprotein</keyword>
<organism evidence="6 7">
    <name type="scientific">Candidatus Enterococcus moelleringii</name>
    <dbReference type="NCBI Taxonomy" id="2815325"/>
    <lineage>
        <taxon>Bacteria</taxon>
        <taxon>Bacillati</taxon>
        <taxon>Bacillota</taxon>
        <taxon>Bacilli</taxon>
        <taxon>Lactobacillales</taxon>
        <taxon>Enterococcaceae</taxon>
        <taxon>Enterococcus</taxon>
    </lineage>
</organism>
<keyword evidence="3" id="KW-0288">FMN</keyword>
<dbReference type="InterPro" id="IPR002563">
    <property type="entry name" value="Flavin_Rdtase-like_dom"/>
</dbReference>
<dbReference type="InterPro" id="IPR012349">
    <property type="entry name" value="Split_barrel_FMN-bd"/>
</dbReference>
<evidence type="ECO:0000256" key="4">
    <source>
        <dbReference type="ARBA" id="ARBA00038054"/>
    </source>
</evidence>
<dbReference type="EMBL" id="JAFREM010000026">
    <property type="protein sequence ID" value="MBO1307731.1"/>
    <property type="molecule type" value="Genomic_DNA"/>
</dbReference>
<reference evidence="6 7" key="1">
    <citation type="submission" date="2021-03" db="EMBL/GenBank/DDBJ databases">
        <title>Enterococcal diversity collection.</title>
        <authorList>
            <person name="Gilmore M.S."/>
            <person name="Schwartzman J."/>
            <person name="Van Tyne D."/>
            <person name="Martin M."/>
            <person name="Earl A.M."/>
            <person name="Manson A.L."/>
            <person name="Straub T."/>
            <person name="Salamzade R."/>
            <person name="Saavedra J."/>
            <person name="Lebreton F."/>
            <person name="Prichula J."/>
            <person name="Schaufler K."/>
            <person name="Gaca A."/>
            <person name="Sgardioli B."/>
            <person name="Wagenaar J."/>
            <person name="Strong T."/>
        </authorList>
    </citation>
    <scope>NUCLEOTIDE SEQUENCE [LARGE SCALE GENOMIC DNA]</scope>
    <source>
        <strain evidence="6 7">669A</strain>
    </source>
</reference>
<gene>
    <name evidence="6" type="ORF">JZO70_16265</name>
</gene>
<dbReference type="Proteomes" id="UP000664601">
    <property type="component" value="Unassembled WGS sequence"/>
</dbReference>
<evidence type="ECO:0000256" key="3">
    <source>
        <dbReference type="ARBA" id="ARBA00022643"/>
    </source>
</evidence>
<evidence type="ECO:0000313" key="7">
    <source>
        <dbReference type="Proteomes" id="UP000664601"/>
    </source>
</evidence>
<accession>A0ABS3LDM9</accession>
<proteinExistence type="inferred from homology"/>
<dbReference type="PANTHER" id="PTHR33798">
    <property type="entry name" value="FLAVOPROTEIN OXYGENASE"/>
    <property type="match status" value="1"/>
</dbReference>
<dbReference type="RefSeq" id="WP_207674729.1">
    <property type="nucleotide sequence ID" value="NZ_JAFREM010000026.1"/>
</dbReference>
<evidence type="ECO:0000259" key="5">
    <source>
        <dbReference type="SMART" id="SM00903"/>
    </source>
</evidence>
<feature type="domain" description="Flavin reductase like" evidence="5">
    <location>
        <begin position="20"/>
        <end position="179"/>
    </location>
</feature>
<dbReference type="SMART" id="SM00903">
    <property type="entry name" value="Flavin_Reduct"/>
    <property type="match status" value="1"/>
</dbReference>
<sequence>MFHYSSDQLTTKQNYKFLTGSIIPRPIAWITTVNPETKIINAAPFSYFNVVAKNVPLVSVSINRHPDGSMKDTANNLVNSLEGVIHLVDDTVLHQMNETATSLPADKGELTDSQLTLIDSRSIQTPAIEEAPIRMETKVHQHIEIKDHEEQIISDLFILEVLDYYFSEEVFDEAKEYILPEKLSPVARLAGDSYSHINNIVDIKRPK</sequence>
<comment type="cofactor">
    <cofactor evidence="1">
        <name>FMN</name>
        <dbReference type="ChEBI" id="CHEBI:58210"/>
    </cofactor>
</comment>
<keyword evidence="7" id="KW-1185">Reference proteome</keyword>
<evidence type="ECO:0000313" key="6">
    <source>
        <dbReference type="EMBL" id="MBO1307731.1"/>
    </source>
</evidence>